<sequence length="156" mass="17948">MLTPYVHRNTEGDSQDRGWYAVDQHGSTAGPYASQEQAEAKLRTLYPEPTPKEQFEQWAKFKCPQFNPSGRYATGGKWVYHHSIQQLLWECWQDKPDTPPPLLVVPNANRVMHEVLNYQQNQRTNVTGTSNWAANIGMVVVRLVEKMNPKQLPTRV</sequence>
<proteinExistence type="predicted"/>
<accession>A0AAU6W4B9</accession>
<name>A0AAU6W4B9_9VIRU</name>
<organism evidence="2">
    <name type="scientific">Pseudomonas phage Cygsa01</name>
    <dbReference type="NCBI Taxonomy" id="3138529"/>
    <lineage>
        <taxon>Viruses</taxon>
    </lineage>
</organism>
<reference evidence="2" key="1">
    <citation type="journal article" date="2024" name="J. Gen. Virol.">
        <title>Novel phages of Pseudomonas syringae unveil numerous potential auxiliary metabolic genes.</title>
        <authorList>
            <person name="Feltin C."/>
            <person name="Garneau J.R."/>
            <person name="Morris C.E."/>
            <person name="Berard A."/>
            <person name="Torres-Barcelo C."/>
        </authorList>
    </citation>
    <scope>NUCLEOTIDE SEQUENCE</scope>
</reference>
<dbReference type="EMBL" id="PP179332">
    <property type="protein sequence ID" value="XAI71170.1"/>
    <property type="molecule type" value="Genomic_DNA"/>
</dbReference>
<protein>
    <submittedName>
        <fullName evidence="2">Uncharacterized protein</fullName>
    </submittedName>
</protein>
<gene>
    <name evidence="2" type="ORF">Cygsa01_00124</name>
</gene>
<evidence type="ECO:0000313" key="2">
    <source>
        <dbReference type="EMBL" id="XAI71170.1"/>
    </source>
</evidence>
<evidence type="ECO:0000256" key="1">
    <source>
        <dbReference type="SAM" id="MobiDB-lite"/>
    </source>
</evidence>
<feature type="region of interest" description="Disordered" evidence="1">
    <location>
        <begin position="1"/>
        <end position="34"/>
    </location>
</feature>